<keyword evidence="4" id="KW-1185">Reference proteome</keyword>
<dbReference type="Pfam" id="PF01381">
    <property type="entry name" value="HTH_3"/>
    <property type="match status" value="1"/>
</dbReference>
<organism evidence="3 4">
    <name type="scientific">Actomonas aquatica</name>
    <dbReference type="NCBI Taxonomy" id="2866162"/>
    <lineage>
        <taxon>Bacteria</taxon>
        <taxon>Pseudomonadati</taxon>
        <taxon>Verrucomicrobiota</taxon>
        <taxon>Opitutia</taxon>
        <taxon>Opitutales</taxon>
        <taxon>Opitutaceae</taxon>
        <taxon>Actomonas</taxon>
    </lineage>
</organism>
<dbReference type="RefSeq" id="WP_324726049.1">
    <property type="nucleotide sequence ID" value="NZ_CP139781.1"/>
</dbReference>
<dbReference type="Pfam" id="PF07883">
    <property type="entry name" value="Cupin_2"/>
    <property type="match status" value="1"/>
</dbReference>
<evidence type="ECO:0000259" key="2">
    <source>
        <dbReference type="PROSITE" id="PS50943"/>
    </source>
</evidence>
<evidence type="ECO:0000313" key="4">
    <source>
        <dbReference type="Proteomes" id="UP000738431"/>
    </source>
</evidence>
<proteinExistence type="predicted"/>
<gene>
    <name evidence="3" type="ORF">K1X11_000735</name>
</gene>
<dbReference type="Proteomes" id="UP000738431">
    <property type="component" value="Chromosome"/>
</dbReference>
<dbReference type="CDD" id="cd00093">
    <property type="entry name" value="HTH_XRE"/>
    <property type="match status" value="1"/>
</dbReference>
<dbReference type="InterPro" id="IPR011051">
    <property type="entry name" value="RmlC_Cupin_sf"/>
</dbReference>
<dbReference type="PANTHER" id="PTHR46797">
    <property type="entry name" value="HTH-TYPE TRANSCRIPTIONAL REGULATOR"/>
    <property type="match status" value="1"/>
</dbReference>
<dbReference type="InterPro" id="IPR014710">
    <property type="entry name" value="RmlC-like_jellyroll"/>
</dbReference>
<dbReference type="InterPro" id="IPR013096">
    <property type="entry name" value="Cupin_2"/>
</dbReference>
<sequence>MLRHLRRQHDLTIAALSERSGVSVAVISKLERNQQTAALETLYNLARAFGLSATDLLAMAESSLAHRATEKSHRTGEFKFREIRYSNAVALLGEAPRDAAVSRPEVHHDDTELCWVLQGALRLRLPHETFDLSAGQSIQFDAIQEHTYEALDDTRFLILHLRKDKRY</sequence>
<evidence type="ECO:0000313" key="3">
    <source>
        <dbReference type="EMBL" id="WRQ87913.1"/>
    </source>
</evidence>
<dbReference type="CDD" id="cd02209">
    <property type="entry name" value="cupin_XRE_C"/>
    <property type="match status" value="1"/>
</dbReference>
<keyword evidence="1" id="KW-0238">DNA-binding</keyword>
<evidence type="ECO:0000256" key="1">
    <source>
        <dbReference type="ARBA" id="ARBA00023125"/>
    </source>
</evidence>
<reference evidence="3 4" key="1">
    <citation type="submission" date="2023-12" db="EMBL/GenBank/DDBJ databases">
        <title>Description of an unclassified Opitutus bacterium of Verrucomicrobiota.</title>
        <authorList>
            <person name="Zhang D.-F."/>
        </authorList>
    </citation>
    <scope>NUCLEOTIDE SEQUENCE [LARGE SCALE GENOMIC DNA]</scope>
    <source>
        <strain evidence="3 4">WL0086</strain>
    </source>
</reference>
<dbReference type="SUPFAM" id="SSF47413">
    <property type="entry name" value="lambda repressor-like DNA-binding domains"/>
    <property type="match status" value="1"/>
</dbReference>
<name>A0ABZ1C891_9BACT</name>
<protein>
    <submittedName>
        <fullName evidence="3">XRE family transcriptional regulator</fullName>
    </submittedName>
</protein>
<dbReference type="EMBL" id="CP139781">
    <property type="protein sequence ID" value="WRQ87913.1"/>
    <property type="molecule type" value="Genomic_DNA"/>
</dbReference>
<dbReference type="Gene3D" id="2.60.120.10">
    <property type="entry name" value="Jelly Rolls"/>
    <property type="match status" value="1"/>
</dbReference>
<dbReference type="PANTHER" id="PTHR46797:SF1">
    <property type="entry name" value="METHYLPHOSPHONATE SYNTHASE"/>
    <property type="match status" value="1"/>
</dbReference>
<dbReference type="InterPro" id="IPR050807">
    <property type="entry name" value="TransReg_Diox_bact_type"/>
</dbReference>
<dbReference type="SMART" id="SM00530">
    <property type="entry name" value="HTH_XRE"/>
    <property type="match status" value="1"/>
</dbReference>
<feature type="domain" description="HTH cro/C1-type" evidence="2">
    <location>
        <begin position="2"/>
        <end position="56"/>
    </location>
</feature>
<dbReference type="Gene3D" id="1.10.260.40">
    <property type="entry name" value="lambda repressor-like DNA-binding domains"/>
    <property type="match status" value="1"/>
</dbReference>
<dbReference type="InterPro" id="IPR001387">
    <property type="entry name" value="Cro/C1-type_HTH"/>
</dbReference>
<dbReference type="PROSITE" id="PS50943">
    <property type="entry name" value="HTH_CROC1"/>
    <property type="match status" value="1"/>
</dbReference>
<dbReference type="InterPro" id="IPR010982">
    <property type="entry name" value="Lambda_DNA-bd_dom_sf"/>
</dbReference>
<accession>A0ABZ1C891</accession>
<dbReference type="SUPFAM" id="SSF51182">
    <property type="entry name" value="RmlC-like cupins"/>
    <property type="match status" value="1"/>
</dbReference>